<proteinExistence type="predicted"/>
<accession>A0A835CXV4</accession>
<name>A0A835CXV4_TETSI</name>
<sequence length="401" mass="44832">MQLLDPQDCEWLLDTGASAHITENTSTLTNLTPYYGTDSVMVGNDTCLRISHIREGKIDTGMTTLPLKNVLLVPTIKRSLLSVSKLTTDYPCYFEFDCNGFKIKDLKTSRILAFGSKRGGLYVLDGTFIGFRIASEDNSVVEQVQGELSTFDGWMVPYNDASRPSITPSPTAQAHPFFVPPVHDSPTQELRESTSNQDYVLPKVTTPVYDIVPAAQKQMASHEFINFILPKATTPAHEIVPVAHEQLTSLNFNNSVDANTLTQPTLHTSSHPMASRSKLGCMAIWAFFRSVGEEQKKAKEETLEALRIIEEQGLLGEKKFFGGDSIGLADIVLGWIAHMLGMVEEIVGIKLVEPHAFPRLHAWMKNFVEHPVIKANLTPRDQVFEHYKQWRENYLASSHQN</sequence>
<dbReference type="PROSITE" id="PS50405">
    <property type="entry name" value="GST_CTER"/>
    <property type="match status" value="1"/>
</dbReference>
<dbReference type="InterPro" id="IPR045074">
    <property type="entry name" value="GST_C_Tau"/>
</dbReference>
<dbReference type="Gene3D" id="1.20.1050.10">
    <property type="match status" value="1"/>
</dbReference>
<dbReference type="InterPro" id="IPR010987">
    <property type="entry name" value="Glutathione-S-Trfase_C-like"/>
</dbReference>
<dbReference type="Proteomes" id="UP000655225">
    <property type="component" value="Unassembled WGS sequence"/>
</dbReference>
<dbReference type="GO" id="GO:0005737">
    <property type="term" value="C:cytoplasm"/>
    <property type="evidence" value="ECO:0007669"/>
    <property type="project" value="TreeGrafter"/>
</dbReference>
<dbReference type="EMBL" id="JABCRI010000532">
    <property type="protein sequence ID" value="KAF8369751.1"/>
    <property type="molecule type" value="Genomic_DNA"/>
</dbReference>
<evidence type="ECO:0000313" key="3">
    <source>
        <dbReference type="EMBL" id="KAF8369751.1"/>
    </source>
</evidence>
<dbReference type="CDD" id="cd03185">
    <property type="entry name" value="GST_C_Tau"/>
    <property type="match status" value="1"/>
</dbReference>
<feature type="region of interest" description="Disordered" evidence="1">
    <location>
        <begin position="165"/>
        <end position="197"/>
    </location>
</feature>
<dbReference type="InterPro" id="IPR045073">
    <property type="entry name" value="Omega/Tau-like"/>
</dbReference>
<organism evidence="3 4">
    <name type="scientific">Tetracentron sinense</name>
    <name type="common">Spur-leaf</name>
    <dbReference type="NCBI Taxonomy" id="13715"/>
    <lineage>
        <taxon>Eukaryota</taxon>
        <taxon>Viridiplantae</taxon>
        <taxon>Streptophyta</taxon>
        <taxon>Embryophyta</taxon>
        <taxon>Tracheophyta</taxon>
        <taxon>Spermatophyta</taxon>
        <taxon>Magnoliopsida</taxon>
        <taxon>Trochodendrales</taxon>
        <taxon>Trochodendraceae</taxon>
        <taxon>Tetracentron</taxon>
    </lineage>
</organism>
<evidence type="ECO:0000259" key="2">
    <source>
        <dbReference type="PROSITE" id="PS50405"/>
    </source>
</evidence>
<keyword evidence="4" id="KW-1185">Reference proteome</keyword>
<dbReference type="AlphaFoldDB" id="A0A835CXV4"/>
<dbReference type="InterPro" id="IPR036282">
    <property type="entry name" value="Glutathione-S-Trfase_C_sf"/>
</dbReference>
<dbReference type="GO" id="GO:0006749">
    <property type="term" value="P:glutathione metabolic process"/>
    <property type="evidence" value="ECO:0007669"/>
    <property type="project" value="InterPro"/>
</dbReference>
<dbReference type="SUPFAM" id="SSF47616">
    <property type="entry name" value="GST C-terminal domain-like"/>
    <property type="match status" value="1"/>
</dbReference>
<reference evidence="3 4" key="1">
    <citation type="submission" date="2020-04" db="EMBL/GenBank/DDBJ databases">
        <title>Plant Genome Project.</title>
        <authorList>
            <person name="Zhang R.-G."/>
        </authorList>
    </citation>
    <scope>NUCLEOTIDE SEQUENCE [LARGE SCALE GENOMIC DNA]</scope>
    <source>
        <strain evidence="3">YNK0</strain>
        <tissue evidence="3">Leaf</tissue>
    </source>
</reference>
<feature type="compositionally biased region" description="Polar residues" evidence="1">
    <location>
        <begin position="185"/>
        <end position="197"/>
    </location>
</feature>
<dbReference type="OrthoDB" id="1937754at2759"/>
<dbReference type="Pfam" id="PF00043">
    <property type="entry name" value="GST_C"/>
    <property type="match status" value="1"/>
</dbReference>
<feature type="domain" description="GST C-terminal" evidence="2">
    <location>
        <begin position="254"/>
        <end position="390"/>
    </location>
</feature>
<evidence type="ECO:0000256" key="1">
    <source>
        <dbReference type="SAM" id="MobiDB-lite"/>
    </source>
</evidence>
<evidence type="ECO:0000313" key="4">
    <source>
        <dbReference type="Proteomes" id="UP000655225"/>
    </source>
</evidence>
<dbReference type="InterPro" id="IPR004046">
    <property type="entry name" value="GST_C"/>
</dbReference>
<gene>
    <name evidence="3" type="ORF">HHK36_032231</name>
</gene>
<dbReference type="PANTHER" id="PTHR11260">
    <property type="entry name" value="GLUTATHIONE S-TRANSFERASE, GST, SUPERFAMILY, GST DOMAIN CONTAINING"/>
    <property type="match status" value="1"/>
</dbReference>
<comment type="caution">
    <text evidence="3">The sequence shown here is derived from an EMBL/GenBank/DDBJ whole genome shotgun (WGS) entry which is preliminary data.</text>
</comment>
<dbReference type="PANTHER" id="PTHR11260:SF774">
    <property type="entry name" value="GLUTATHIONE TRANSFERASE"/>
    <property type="match status" value="1"/>
</dbReference>
<dbReference type="InterPro" id="IPR054722">
    <property type="entry name" value="PolX-like_BBD"/>
</dbReference>
<dbReference type="Pfam" id="PF22936">
    <property type="entry name" value="Pol_BBD"/>
    <property type="match status" value="1"/>
</dbReference>
<dbReference type="GO" id="GO:0004364">
    <property type="term" value="F:glutathione transferase activity"/>
    <property type="evidence" value="ECO:0007669"/>
    <property type="project" value="InterPro"/>
</dbReference>
<protein>
    <recommendedName>
        <fullName evidence="2">GST C-terminal domain-containing protein</fullName>
    </recommendedName>
</protein>